<dbReference type="GO" id="GO:0046872">
    <property type="term" value="F:metal ion binding"/>
    <property type="evidence" value="ECO:0007669"/>
    <property type="project" value="UniProtKB-UniRule"/>
</dbReference>
<evidence type="ECO:0000256" key="8">
    <source>
        <dbReference type="ARBA" id="ARBA00022884"/>
    </source>
</evidence>
<dbReference type="EMBL" id="PZQS01000004">
    <property type="protein sequence ID" value="PVD32643.1"/>
    <property type="molecule type" value="Genomic_DNA"/>
</dbReference>
<name>A0A2T7PGU4_POMCA</name>
<comment type="similarity">
    <text evidence="2 11">Belongs to the ENDOU family.</text>
</comment>
<evidence type="ECO:0000313" key="14">
    <source>
        <dbReference type="EMBL" id="PVD32643.1"/>
    </source>
</evidence>
<evidence type="ECO:0000256" key="4">
    <source>
        <dbReference type="ARBA" id="ARBA00022722"/>
    </source>
</evidence>
<evidence type="ECO:0000256" key="7">
    <source>
        <dbReference type="ARBA" id="ARBA00022801"/>
    </source>
</evidence>
<comment type="cofactor">
    <cofactor evidence="1 11">
        <name>Mn(2+)</name>
        <dbReference type="ChEBI" id="CHEBI:29035"/>
    </cofactor>
</comment>
<comment type="caution">
    <text evidence="14">The sequence shown here is derived from an EMBL/GenBank/DDBJ whole genome shotgun (WGS) entry which is preliminary data.</text>
</comment>
<dbReference type="Pfam" id="PF09412">
    <property type="entry name" value="XendoU"/>
    <property type="match status" value="1"/>
</dbReference>
<dbReference type="PROSITE" id="PS51959">
    <property type="entry name" value="ENDOU"/>
    <property type="match status" value="1"/>
</dbReference>
<dbReference type="AlphaFoldDB" id="A0A2T7PGU4"/>
<keyword evidence="4 11" id="KW-0540">Nuclease</keyword>
<feature type="region of interest" description="Disordered" evidence="12">
    <location>
        <begin position="137"/>
        <end position="177"/>
    </location>
</feature>
<evidence type="ECO:0000256" key="3">
    <source>
        <dbReference type="ARBA" id="ARBA00011245"/>
    </source>
</evidence>
<evidence type="ECO:0000256" key="9">
    <source>
        <dbReference type="ARBA" id="ARBA00023211"/>
    </source>
</evidence>
<evidence type="ECO:0000256" key="1">
    <source>
        <dbReference type="ARBA" id="ARBA00001936"/>
    </source>
</evidence>
<evidence type="ECO:0000256" key="2">
    <source>
        <dbReference type="ARBA" id="ARBA00010168"/>
    </source>
</evidence>
<dbReference type="InterPro" id="IPR018998">
    <property type="entry name" value="EndoU_C"/>
</dbReference>
<dbReference type="GO" id="GO:0004521">
    <property type="term" value="F:RNA endonuclease activity"/>
    <property type="evidence" value="ECO:0007669"/>
    <property type="project" value="UniProtKB-UniRule"/>
</dbReference>
<dbReference type="PANTHER" id="PTHR12439:SF42">
    <property type="entry name" value="ENDORIBONUCLEASE-RELATED"/>
    <property type="match status" value="1"/>
</dbReference>
<evidence type="ECO:0000256" key="5">
    <source>
        <dbReference type="ARBA" id="ARBA00022723"/>
    </source>
</evidence>
<evidence type="ECO:0000256" key="10">
    <source>
        <dbReference type="ARBA" id="ARBA00023239"/>
    </source>
</evidence>
<dbReference type="EC" id="4.6.1.-" evidence="11"/>
<keyword evidence="5 11" id="KW-0479">Metal-binding</keyword>
<dbReference type="PANTHER" id="PTHR12439">
    <property type="entry name" value="PLACENTAL PROTEIN 11-RELATED"/>
    <property type="match status" value="1"/>
</dbReference>
<keyword evidence="10" id="KW-0456">Lyase</keyword>
<evidence type="ECO:0000256" key="6">
    <source>
        <dbReference type="ARBA" id="ARBA00022759"/>
    </source>
</evidence>
<dbReference type="InterPro" id="IPR037227">
    <property type="entry name" value="EndoU-like"/>
</dbReference>
<evidence type="ECO:0000256" key="11">
    <source>
        <dbReference type="RuleBase" id="RU367085"/>
    </source>
</evidence>
<dbReference type="InterPro" id="IPR039787">
    <property type="entry name" value="ENDOU"/>
</dbReference>
<dbReference type="GO" id="GO:0016829">
    <property type="term" value="F:lyase activity"/>
    <property type="evidence" value="ECO:0007669"/>
    <property type="project" value="UniProtKB-KW"/>
</dbReference>
<keyword evidence="15" id="KW-1185">Reference proteome</keyword>
<comment type="subunit">
    <text evidence="3 11">Monomer.</text>
</comment>
<reference evidence="14 15" key="1">
    <citation type="submission" date="2018-04" db="EMBL/GenBank/DDBJ databases">
        <title>The genome of golden apple snail Pomacea canaliculata provides insight into stress tolerance and invasive adaptation.</title>
        <authorList>
            <person name="Liu C."/>
            <person name="Liu B."/>
            <person name="Ren Y."/>
            <person name="Zhang Y."/>
            <person name="Wang H."/>
            <person name="Li S."/>
            <person name="Jiang F."/>
            <person name="Yin L."/>
            <person name="Zhang G."/>
            <person name="Qian W."/>
            <person name="Fan W."/>
        </authorList>
    </citation>
    <scope>NUCLEOTIDE SEQUENCE [LARGE SCALE GENOMIC DNA]</scope>
    <source>
        <strain evidence="14">SZHN2017</strain>
        <tissue evidence="14">Muscle</tissue>
    </source>
</reference>
<comment type="catalytic activity">
    <reaction evidence="11">
        <text>ribonucleotidyl-uridine-RNA = a 5'-end dephospho-uridine-RNA + a 3'-end 2',3'-cyclophospho-ribonucleotide-RNA</text>
        <dbReference type="Rhea" id="RHEA:67792"/>
        <dbReference type="Rhea" id="RHEA-COMP:10464"/>
        <dbReference type="Rhea" id="RHEA-COMP:17354"/>
        <dbReference type="Rhea" id="RHEA-COMP:17356"/>
        <dbReference type="ChEBI" id="CHEBI:83064"/>
        <dbReference type="ChEBI" id="CHEBI:173117"/>
        <dbReference type="ChEBI" id="CHEBI:173224"/>
    </reaction>
</comment>
<protein>
    <recommendedName>
        <fullName evidence="11">Uridylate-specific endoribonuclease</fullName>
        <ecNumber evidence="11">4.6.1.-</ecNumber>
    </recommendedName>
</protein>
<keyword evidence="7 11" id="KW-0378">Hydrolase</keyword>
<dbReference type="OrthoDB" id="430326at2759"/>
<dbReference type="GO" id="GO:0016787">
    <property type="term" value="F:hydrolase activity"/>
    <property type="evidence" value="ECO:0007669"/>
    <property type="project" value="UniProtKB-KW"/>
</dbReference>
<accession>A0A2T7PGU4</accession>
<organism evidence="14 15">
    <name type="scientific">Pomacea canaliculata</name>
    <name type="common">Golden apple snail</name>
    <dbReference type="NCBI Taxonomy" id="400727"/>
    <lineage>
        <taxon>Eukaryota</taxon>
        <taxon>Metazoa</taxon>
        <taxon>Spiralia</taxon>
        <taxon>Lophotrochozoa</taxon>
        <taxon>Mollusca</taxon>
        <taxon>Gastropoda</taxon>
        <taxon>Caenogastropoda</taxon>
        <taxon>Architaenioglossa</taxon>
        <taxon>Ampullarioidea</taxon>
        <taxon>Ampullariidae</taxon>
        <taxon>Pomacea</taxon>
    </lineage>
</organism>
<keyword evidence="8 11" id="KW-0694">RNA-binding</keyword>
<feature type="domain" description="EndoU" evidence="13">
    <location>
        <begin position="66"/>
        <end position="177"/>
    </location>
</feature>
<evidence type="ECO:0000313" key="15">
    <source>
        <dbReference type="Proteomes" id="UP000245119"/>
    </source>
</evidence>
<proteinExistence type="inferred from homology"/>
<sequence length="177" mass="19405">MNHVCSNRQGKRASGPCRVKSYLLRELLITVAVATATPLDDDTSSLCSARRRQDASGLRSDVSITCTSSINDVTEALWDSDVNRLRSDQYTLNLQSRASSSAREDRASSPLFTYVDPAVLTRPTFKAFVALQDNYDPTPHADDRLSTSDVNEADAFLPRGSTDKGHAHPAEVPHVQK</sequence>
<dbReference type="Proteomes" id="UP000245119">
    <property type="component" value="Linkage Group LG4"/>
</dbReference>
<keyword evidence="9 11" id="KW-0464">Manganese</keyword>
<dbReference type="GO" id="GO:0003723">
    <property type="term" value="F:RNA binding"/>
    <property type="evidence" value="ECO:0007669"/>
    <property type="project" value="UniProtKB-UniRule"/>
</dbReference>
<feature type="compositionally biased region" description="Basic and acidic residues" evidence="12">
    <location>
        <begin position="161"/>
        <end position="171"/>
    </location>
</feature>
<keyword evidence="6 11" id="KW-0255">Endonuclease</keyword>
<evidence type="ECO:0000259" key="13">
    <source>
        <dbReference type="PROSITE" id="PS51959"/>
    </source>
</evidence>
<evidence type="ECO:0000256" key="12">
    <source>
        <dbReference type="SAM" id="MobiDB-lite"/>
    </source>
</evidence>
<gene>
    <name evidence="14" type="ORF">C0Q70_08087</name>
</gene>
<dbReference type="SUPFAM" id="SSF142877">
    <property type="entry name" value="EndoU-like"/>
    <property type="match status" value="1"/>
</dbReference>